<dbReference type="InterPro" id="IPR029037">
    <property type="entry name" value="DUF1407/YfgJ-like_sf"/>
</dbReference>
<dbReference type="Gene3D" id="2.10.290.10">
    <property type="entry name" value="YfgJ-like"/>
    <property type="match status" value="1"/>
</dbReference>
<dbReference type="Pfam" id="PF07191">
    <property type="entry name" value="Zn_ribbon_6"/>
    <property type="match status" value="1"/>
</dbReference>
<sequence length="82" mass="9076">MDHATIQALTLPCPTCHIDVQNEGGRTCSQCKVSYDKTPFCPDCSHKLDAMKACGNVGYYCNQCRIPKSRAAIVWQLTPVNE</sequence>
<evidence type="ECO:0000313" key="1">
    <source>
        <dbReference type="EMBL" id="GAL20452.1"/>
    </source>
</evidence>
<dbReference type="EMBL" id="BBMR01000006">
    <property type="protein sequence ID" value="GAL20452.1"/>
    <property type="molecule type" value="Genomic_DNA"/>
</dbReference>
<proteinExistence type="predicted"/>
<gene>
    <name evidence="1" type="ORF">JCM19235_3454</name>
</gene>
<keyword evidence="2" id="KW-1185">Reference proteome</keyword>
<organism evidence="1 2">
    <name type="scientific">Vibrio maritimus</name>
    <dbReference type="NCBI Taxonomy" id="990268"/>
    <lineage>
        <taxon>Bacteria</taxon>
        <taxon>Pseudomonadati</taxon>
        <taxon>Pseudomonadota</taxon>
        <taxon>Gammaproteobacteria</taxon>
        <taxon>Vibrionales</taxon>
        <taxon>Vibrionaceae</taxon>
        <taxon>Vibrio</taxon>
    </lineage>
</organism>
<dbReference type="InterPro" id="IPR010807">
    <property type="entry name" value="YfgJ-like"/>
</dbReference>
<comment type="caution">
    <text evidence="1">The sequence shown here is derived from an EMBL/GenBank/DDBJ whole genome shotgun (WGS) entry which is preliminary data.</text>
</comment>
<dbReference type="SUPFAM" id="SSF161187">
    <property type="entry name" value="YfgJ-like"/>
    <property type="match status" value="1"/>
</dbReference>
<dbReference type="AlphaFoldDB" id="A0A090SM54"/>
<accession>A0A090SM54</accession>
<protein>
    <submittedName>
        <fullName evidence="1">Uncharacterized protein</fullName>
    </submittedName>
</protein>
<name>A0A090SM54_9VIBR</name>
<evidence type="ECO:0000313" key="2">
    <source>
        <dbReference type="Proteomes" id="UP000029228"/>
    </source>
</evidence>
<dbReference type="OrthoDB" id="5405751at2"/>
<dbReference type="Proteomes" id="UP000029228">
    <property type="component" value="Unassembled WGS sequence"/>
</dbReference>
<reference evidence="1 2" key="1">
    <citation type="submission" date="2014-09" db="EMBL/GenBank/DDBJ databases">
        <title>Vibrio maritimus JCM 19235. (C45) whole genome shotgun sequence.</title>
        <authorList>
            <person name="Sawabe T."/>
            <person name="Meirelles P."/>
            <person name="Nakanishi M."/>
            <person name="Sayaka M."/>
            <person name="Hattori M."/>
            <person name="Ohkuma M."/>
        </authorList>
    </citation>
    <scope>NUCLEOTIDE SEQUENCE [LARGE SCALE GENOMIC DNA]</scope>
    <source>
        <strain evidence="2">JCM19235</strain>
    </source>
</reference>